<sequence length="77" mass="8301">MEFPAAVCSRLSCPAQGVAGRSGWRALGKAGESLYNVSLVHHGGQRSQARRGMFASEHIPASSCYRPPCCSGCFFYF</sequence>
<evidence type="ECO:0000313" key="2">
    <source>
        <dbReference type="Proteomes" id="UP000078084"/>
    </source>
</evidence>
<gene>
    <name evidence="1" type="ORF">AAV32_05790</name>
</gene>
<evidence type="ECO:0000313" key="1">
    <source>
        <dbReference type="EMBL" id="KKO72549.1"/>
    </source>
</evidence>
<dbReference type="Proteomes" id="UP000078084">
    <property type="component" value="Unassembled WGS sequence"/>
</dbReference>
<organism evidence="1 2">
    <name type="scientific">Kerstersia gyiorum</name>
    <dbReference type="NCBI Taxonomy" id="206506"/>
    <lineage>
        <taxon>Bacteria</taxon>
        <taxon>Pseudomonadati</taxon>
        <taxon>Pseudomonadota</taxon>
        <taxon>Betaproteobacteria</taxon>
        <taxon>Burkholderiales</taxon>
        <taxon>Alcaligenaceae</taxon>
        <taxon>Kerstersia</taxon>
    </lineage>
</organism>
<keyword evidence="2" id="KW-1185">Reference proteome</keyword>
<reference evidence="1 2" key="1">
    <citation type="submission" date="2015-04" db="EMBL/GenBank/DDBJ databases">
        <title>Genome sequence of Kerstersia gyiorum CG1.</title>
        <authorList>
            <person name="Greninger A.L."/>
            <person name="Kozyreva V."/>
            <person name="Chaturvedi V."/>
        </authorList>
    </citation>
    <scope>NUCLEOTIDE SEQUENCE [LARGE SCALE GENOMIC DNA]</scope>
    <source>
        <strain evidence="1 2">CG1</strain>
    </source>
</reference>
<proteinExistence type="predicted"/>
<accession>A0A171KUI2</accession>
<protein>
    <submittedName>
        <fullName evidence="1">Uncharacterized protein</fullName>
    </submittedName>
</protein>
<comment type="caution">
    <text evidence="1">The sequence shown here is derived from an EMBL/GenBank/DDBJ whole genome shotgun (WGS) entry which is preliminary data.</text>
</comment>
<dbReference type="EMBL" id="LBNE01000002">
    <property type="protein sequence ID" value="KKO72549.1"/>
    <property type="molecule type" value="Genomic_DNA"/>
</dbReference>
<dbReference type="AlphaFoldDB" id="A0A171KUI2"/>
<dbReference type="STRING" id="206506.AAV32_05790"/>
<name>A0A171KUI2_9BURK</name>